<keyword evidence="6" id="KW-1185">Reference proteome</keyword>
<proteinExistence type="inferred from homology"/>
<feature type="domain" description="Di19 C-terminal" evidence="4">
    <location>
        <begin position="122"/>
        <end position="223"/>
    </location>
</feature>
<dbReference type="Pfam" id="PF05605">
    <property type="entry name" value="zf-Di19"/>
    <property type="match status" value="1"/>
</dbReference>
<comment type="similarity">
    <text evidence="1">Belongs to the Di19 family.</text>
</comment>
<evidence type="ECO:0000259" key="4">
    <source>
        <dbReference type="Pfam" id="PF14571"/>
    </source>
</evidence>
<evidence type="ECO:0000259" key="3">
    <source>
        <dbReference type="Pfam" id="PF05605"/>
    </source>
</evidence>
<protein>
    <submittedName>
        <fullName evidence="5">Uncharacterized protein</fullName>
    </submittedName>
</protein>
<comment type="caution">
    <text evidence="5">The sequence shown here is derived from an EMBL/GenBank/DDBJ whole genome shotgun (WGS) entry which is preliminary data.</text>
</comment>
<dbReference type="InterPro" id="IPR027935">
    <property type="entry name" value="Di19_C"/>
</dbReference>
<gene>
    <name evidence="5" type="ORF">Ahy_B04g070185</name>
</gene>
<dbReference type="EMBL" id="SDMP01000014">
    <property type="protein sequence ID" value="RYR12902.1"/>
    <property type="molecule type" value="Genomic_DNA"/>
</dbReference>
<dbReference type="Proteomes" id="UP000289738">
    <property type="component" value="Chromosome B04"/>
</dbReference>
<sequence>MDSDSWISARLSTASRRYYSRSDLYVGGVHEDSDGGGGGGGGGGDDFRAEFLCPFCADEYDVVGLCCHIDEDHPREAKNGVCPVCAKKVGMDLVGHITTQHGNFNYVQRKRRLRKGSSSSTFSILRKELREGALQSLLGGSSFISSSNSEPDPLLSSFIFNPVLSDESESAQPCPSIEAALVKESSNKSSLERKPQQVQLSDEDKVEKARRFEFVQGLLMSTILDDNL</sequence>
<dbReference type="PANTHER" id="PTHR31875">
    <property type="entry name" value="PROTEIN DEHYDRATION-INDUCED 19"/>
    <property type="match status" value="1"/>
</dbReference>
<dbReference type="InterPro" id="IPR008598">
    <property type="entry name" value="Di19_Zn-bd"/>
</dbReference>
<evidence type="ECO:0000256" key="2">
    <source>
        <dbReference type="SAM" id="MobiDB-lite"/>
    </source>
</evidence>
<dbReference type="STRING" id="3818.A0A444ZFE8"/>
<evidence type="ECO:0000313" key="6">
    <source>
        <dbReference type="Proteomes" id="UP000289738"/>
    </source>
</evidence>
<dbReference type="Pfam" id="PF14571">
    <property type="entry name" value="Di19_C"/>
    <property type="match status" value="1"/>
</dbReference>
<evidence type="ECO:0000313" key="5">
    <source>
        <dbReference type="EMBL" id="RYR12902.1"/>
    </source>
</evidence>
<dbReference type="PANTHER" id="PTHR31875:SF23">
    <property type="entry name" value="PROTEIN DEHYDRATION-INDUCED 19 HOMOLOG 4"/>
    <property type="match status" value="1"/>
</dbReference>
<organism evidence="5 6">
    <name type="scientific">Arachis hypogaea</name>
    <name type="common">Peanut</name>
    <dbReference type="NCBI Taxonomy" id="3818"/>
    <lineage>
        <taxon>Eukaryota</taxon>
        <taxon>Viridiplantae</taxon>
        <taxon>Streptophyta</taxon>
        <taxon>Embryophyta</taxon>
        <taxon>Tracheophyta</taxon>
        <taxon>Spermatophyta</taxon>
        <taxon>Magnoliopsida</taxon>
        <taxon>eudicotyledons</taxon>
        <taxon>Gunneridae</taxon>
        <taxon>Pentapetalae</taxon>
        <taxon>rosids</taxon>
        <taxon>fabids</taxon>
        <taxon>Fabales</taxon>
        <taxon>Fabaceae</taxon>
        <taxon>Papilionoideae</taxon>
        <taxon>50 kb inversion clade</taxon>
        <taxon>dalbergioids sensu lato</taxon>
        <taxon>Dalbergieae</taxon>
        <taxon>Pterocarpus clade</taxon>
        <taxon>Arachis</taxon>
    </lineage>
</organism>
<feature type="domain" description="Di19 zinc-binding" evidence="3">
    <location>
        <begin position="50"/>
        <end position="102"/>
    </location>
</feature>
<evidence type="ECO:0000256" key="1">
    <source>
        <dbReference type="ARBA" id="ARBA00007109"/>
    </source>
</evidence>
<dbReference type="InterPro" id="IPR033347">
    <property type="entry name" value="Di19"/>
</dbReference>
<feature type="region of interest" description="Disordered" evidence="2">
    <location>
        <begin position="185"/>
        <end position="205"/>
    </location>
</feature>
<dbReference type="AlphaFoldDB" id="A0A444ZFE8"/>
<reference evidence="5 6" key="1">
    <citation type="submission" date="2019-01" db="EMBL/GenBank/DDBJ databases">
        <title>Sequencing of cultivated peanut Arachis hypogaea provides insights into genome evolution and oil improvement.</title>
        <authorList>
            <person name="Chen X."/>
        </authorList>
    </citation>
    <scope>NUCLEOTIDE SEQUENCE [LARGE SCALE GENOMIC DNA]</scope>
    <source>
        <strain evidence="6">cv. Fuhuasheng</strain>
        <tissue evidence="5">Leaves</tissue>
    </source>
</reference>
<accession>A0A444ZFE8</accession>
<name>A0A444ZFE8_ARAHY</name>